<feature type="compositionally biased region" description="Basic and acidic residues" evidence="2">
    <location>
        <begin position="414"/>
        <end position="435"/>
    </location>
</feature>
<dbReference type="FunFam" id="1.20.1260.60:FF:000003">
    <property type="entry name" value="IST1-like protein isoform A"/>
    <property type="match status" value="1"/>
</dbReference>
<gene>
    <name evidence="3" type="ORF">MKW98_015305</name>
</gene>
<feature type="region of interest" description="Disordered" evidence="2">
    <location>
        <begin position="332"/>
        <end position="524"/>
    </location>
</feature>
<feature type="compositionally biased region" description="Polar residues" evidence="2">
    <location>
        <begin position="346"/>
        <end position="356"/>
    </location>
</feature>
<feature type="compositionally biased region" description="Polar residues" evidence="2">
    <location>
        <begin position="503"/>
        <end position="514"/>
    </location>
</feature>
<dbReference type="Pfam" id="PF03398">
    <property type="entry name" value="Ist1"/>
    <property type="match status" value="1"/>
</dbReference>
<feature type="compositionally biased region" description="Low complexity" evidence="2">
    <location>
        <begin position="229"/>
        <end position="242"/>
    </location>
</feature>
<evidence type="ECO:0008006" key="5">
    <source>
        <dbReference type="Google" id="ProtNLM"/>
    </source>
</evidence>
<dbReference type="Proteomes" id="UP001202328">
    <property type="component" value="Unassembled WGS sequence"/>
</dbReference>
<proteinExistence type="inferred from homology"/>
<feature type="compositionally biased region" description="Pro residues" evidence="2">
    <location>
        <begin position="479"/>
        <end position="493"/>
    </location>
</feature>
<dbReference type="PANTHER" id="PTHR12161:SF55">
    <property type="entry name" value="REGULATOR OF VPS4 ACTIVITY IN THE MVB PATHWAY PROTEIN"/>
    <property type="match status" value="1"/>
</dbReference>
<feature type="compositionally biased region" description="Basic and acidic residues" evidence="2">
    <location>
        <begin position="462"/>
        <end position="471"/>
    </location>
</feature>
<feature type="compositionally biased region" description="Polar residues" evidence="2">
    <location>
        <begin position="254"/>
        <end position="277"/>
    </location>
</feature>
<evidence type="ECO:0000256" key="2">
    <source>
        <dbReference type="SAM" id="MobiDB-lite"/>
    </source>
</evidence>
<dbReference type="AlphaFoldDB" id="A0AAD4T6R8"/>
<accession>A0AAD4T6R8</accession>
<keyword evidence="4" id="KW-1185">Reference proteome</keyword>
<dbReference type="PANTHER" id="PTHR12161">
    <property type="entry name" value="IST1 FAMILY MEMBER"/>
    <property type="match status" value="1"/>
</dbReference>
<sequence length="539" mass="59892">MTIDSASPCKKIMRFGVLVFGGGFKSSKCKTMAKLATARIKLLRNKREVVVKQMRRDIALLLQSGQDTTARIRVEHVIREQNIMAATEIIDLFCELIVARLSIISKQKTCPEDLKEGICSLIFSAPRCSDIPELAQLRDIFEKKYGKEFVSAATELRPDCGVNRTLIEKLSVRTPSGEVKLKLMKEIAKEYQIEWDTTESEKELLKPFEELIEGASKFVSAASMPVKSASSYGINSSSNRYSANGRAQEEPSKFASTTSMPVKSTSSYGVDSSSNRLWNDDEGDSMHFEDMASAAKAASESAQQAVAAAQAAAYLANRENQKLSMENHQLTKRINSLNGPDKQFSRNKYSYDNSPGSPVLPSDSPVNIPNRRHHSKHSFSDSPSLPPASGSPIHSNNGRHHQSKLPGRVYESQNLERSRYSSDEEPDHTVADNKRVQRRHSYNAPKARSNIQFDESEESESDCDKEIEMDRTPPAGISAPPPNRPAPKLPPPHTSEFDERTGSVENSGSYSRRNSGVHPKLPDYDILAARFEALKTRKP</sequence>
<comment type="caution">
    <text evidence="3">The sequence shown here is derived from an EMBL/GenBank/DDBJ whole genome shotgun (WGS) entry which is preliminary data.</text>
</comment>
<dbReference type="EMBL" id="JAJJMB010005545">
    <property type="protein sequence ID" value="KAI3938406.1"/>
    <property type="molecule type" value="Genomic_DNA"/>
</dbReference>
<reference evidence="3" key="1">
    <citation type="submission" date="2022-04" db="EMBL/GenBank/DDBJ databases">
        <title>A functionally conserved STORR gene fusion in Papaver species that diverged 16.8 million years ago.</title>
        <authorList>
            <person name="Catania T."/>
        </authorList>
    </citation>
    <scope>NUCLEOTIDE SEQUENCE</scope>
    <source>
        <strain evidence="3">S-188037</strain>
    </source>
</reference>
<dbReference type="Gene3D" id="1.20.1260.60">
    <property type="entry name" value="Vacuolar protein sorting-associated protein Ist1"/>
    <property type="match status" value="1"/>
</dbReference>
<feature type="region of interest" description="Disordered" evidence="2">
    <location>
        <begin position="229"/>
        <end position="284"/>
    </location>
</feature>
<name>A0AAD4T6R8_9MAGN</name>
<evidence type="ECO:0000256" key="1">
    <source>
        <dbReference type="ARBA" id="ARBA00005536"/>
    </source>
</evidence>
<dbReference type="GO" id="GO:0015031">
    <property type="term" value="P:protein transport"/>
    <property type="evidence" value="ECO:0007669"/>
    <property type="project" value="InterPro"/>
</dbReference>
<dbReference type="InterPro" id="IPR005061">
    <property type="entry name" value="Ist1"/>
</dbReference>
<evidence type="ECO:0000313" key="4">
    <source>
        <dbReference type="Proteomes" id="UP001202328"/>
    </source>
</evidence>
<evidence type="ECO:0000313" key="3">
    <source>
        <dbReference type="EMBL" id="KAI3938406.1"/>
    </source>
</evidence>
<dbReference type="InterPro" id="IPR042277">
    <property type="entry name" value="IST1-like"/>
</dbReference>
<protein>
    <recommendedName>
        <fullName evidence="5">IST1-like protein</fullName>
    </recommendedName>
</protein>
<organism evidence="3 4">
    <name type="scientific">Papaver atlanticum</name>
    <dbReference type="NCBI Taxonomy" id="357466"/>
    <lineage>
        <taxon>Eukaryota</taxon>
        <taxon>Viridiplantae</taxon>
        <taxon>Streptophyta</taxon>
        <taxon>Embryophyta</taxon>
        <taxon>Tracheophyta</taxon>
        <taxon>Spermatophyta</taxon>
        <taxon>Magnoliopsida</taxon>
        <taxon>Ranunculales</taxon>
        <taxon>Papaveraceae</taxon>
        <taxon>Papaveroideae</taxon>
        <taxon>Papaver</taxon>
    </lineage>
</organism>
<comment type="similarity">
    <text evidence="1">Belongs to the IST1 family.</text>
</comment>